<feature type="compositionally biased region" description="Basic and acidic residues" evidence="1">
    <location>
        <begin position="1"/>
        <end position="12"/>
    </location>
</feature>
<dbReference type="AlphaFoldDB" id="A0A3Q7GXP9"/>
<dbReference type="InParanoid" id="A0A3Q7GXP9"/>
<keyword evidence="2" id="KW-0812">Transmembrane</keyword>
<dbReference type="Proteomes" id="UP000004994">
    <property type="component" value="Chromosome 6"/>
</dbReference>
<protein>
    <submittedName>
        <fullName evidence="3">Uncharacterized protein</fullName>
    </submittedName>
</protein>
<accession>A0A3Q7GXP9</accession>
<keyword evidence="4" id="KW-1185">Reference proteome</keyword>
<keyword evidence="2" id="KW-0472">Membrane</keyword>
<evidence type="ECO:0000313" key="4">
    <source>
        <dbReference type="Proteomes" id="UP000004994"/>
    </source>
</evidence>
<organism evidence="3">
    <name type="scientific">Solanum lycopersicum</name>
    <name type="common">Tomato</name>
    <name type="synonym">Lycopersicon esculentum</name>
    <dbReference type="NCBI Taxonomy" id="4081"/>
    <lineage>
        <taxon>Eukaryota</taxon>
        <taxon>Viridiplantae</taxon>
        <taxon>Streptophyta</taxon>
        <taxon>Embryophyta</taxon>
        <taxon>Tracheophyta</taxon>
        <taxon>Spermatophyta</taxon>
        <taxon>Magnoliopsida</taxon>
        <taxon>eudicotyledons</taxon>
        <taxon>Gunneridae</taxon>
        <taxon>Pentapetalae</taxon>
        <taxon>asterids</taxon>
        <taxon>lamiids</taxon>
        <taxon>Solanales</taxon>
        <taxon>Solanaceae</taxon>
        <taxon>Solanoideae</taxon>
        <taxon>Solaneae</taxon>
        <taxon>Solanum</taxon>
        <taxon>Solanum subgen. Lycopersicon</taxon>
    </lineage>
</organism>
<dbReference type="Gramene" id="Solyc06g069723.1.1">
    <property type="protein sequence ID" value="Solyc06g069723.1.1"/>
    <property type="gene ID" value="Solyc06g069723.1"/>
</dbReference>
<evidence type="ECO:0000313" key="3">
    <source>
        <dbReference type="EnsemblPlants" id="Solyc06g069723.1.1"/>
    </source>
</evidence>
<feature type="transmembrane region" description="Helical" evidence="2">
    <location>
        <begin position="187"/>
        <end position="214"/>
    </location>
</feature>
<sequence>MSHMEISGDKKSISNPPESVVTPIKSQNGTIRSTRTLATTIPNLFQYRLLICFFFISLDTKFTCVPQFVFFPHLVIAMMIEQTGTSAPSGDDDLSMGISLMLDIYLIFNCGYCHCCSSCYGHQHPLGNDDLSMGISLMLDTCVIFNCVHCTTIAAVPVPDDCQLRTEIRMLLSVEAFLYVGLRWRHIYIGFIIYLSSNLVGFLLADGFVIANLLGLVMDHSKNWAKAKSSDSSRAVAGLKPHPSFPYLDTASLNFFICIYTSSTIRKYTSRDKSKIVSEFAFRTAVVCDSAWARLNQQKYQIERDLGGRNCRLVFSSVN</sequence>
<reference evidence="3" key="2">
    <citation type="submission" date="2019-01" db="UniProtKB">
        <authorList>
            <consortium name="EnsemblPlants"/>
        </authorList>
    </citation>
    <scope>IDENTIFICATION</scope>
    <source>
        <strain evidence="3">cv. Heinz 1706</strain>
    </source>
</reference>
<evidence type="ECO:0000256" key="1">
    <source>
        <dbReference type="SAM" id="MobiDB-lite"/>
    </source>
</evidence>
<dbReference type="EnsemblPlants" id="Solyc06g069723.1.1">
    <property type="protein sequence ID" value="Solyc06g069723.1.1"/>
    <property type="gene ID" value="Solyc06g069723.1"/>
</dbReference>
<name>A0A3Q7GXP9_SOLLC</name>
<proteinExistence type="predicted"/>
<reference evidence="3" key="1">
    <citation type="journal article" date="2012" name="Nature">
        <title>The tomato genome sequence provides insights into fleshy fruit evolution.</title>
        <authorList>
            <consortium name="Tomato Genome Consortium"/>
        </authorList>
    </citation>
    <scope>NUCLEOTIDE SEQUENCE [LARGE SCALE GENOMIC DNA]</scope>
    <source>
        <strain evidence="3">cv. Heinz 1706</strain>
    </source>
</reference>
<feature type="region of interest" description="Disordered" evidence="1">
    <location>
        <begin position="1"/>
        <end position="25"/>
    </location>
</feature>
<evidence type="ECO:0000256" key="2">
    <source>
        <dbReference type="SAM" id="Phobius"/>
    </source>
</evidence>
<keyword evidence="2" id="KW-1133">Transmembrane helix</keyword>